<gene>
    <name evidence="1" type="ORF">DUNSADRAFT_3647</name>
</gene>
<protein>
    <recommendedName>
        <fullName evidence="3">Encoded protein</fullName>
    </recommendedName>
</protein>
<evidence type="ECO:0000313" key="1">
    <source>
        <dbReference type="EMBL" id="KAF5826313.1"/>
    </source>
</evidence>
<reference evidence="1" key="1">
    <citation type="submission" date="2017-08" db="EMBL/GenBank/DDBJ databases">
        <authorList>
            <person name="Polle J.E."/>
            <person name="Barry K."/>
            <person name="Cushman J."/>
            <person name="Schmutz J."/>
            <person name="Tran D."/>
            <person name="Hathwaick L.T."/>
            <person name="Yim W.C."/>
            <person name="Jenkins J."/>
            <person name="Mckie-Krisberg Z.M."/>
            <person name="Prochnik S."/>
            <person name="Lindquist E."/>
            <person name="Dockter R.B."/>
            <person name="Adam C."/>
            <person name="Molina H."/>
            <person name="Bunkerborg J."/>
            <person name="Jin E."/>
            <person name="Buchheim M."/>
            <person name="Magnuson J."/>
        </authorList>
    </citation>
    <scope>NUCLEOTIDE SEQUENCE</scope>
    <source>
        <strain evidence="1">CCAP 19/18</strain>
    </source>
</reference>
<dbReference type="Proteomes" id="UP000815325">
    <property type="component" value="Unassembled WGS sequence"/>
</dbReference>
<organism evidence="1 2">
    <name type="scientific">Dunaliella salina</name>
    <name type="common">Green alga</name>
    <name type="synonym">Protococcus salinus</name>
    <dbReference type="NCBI Taxonomy" id="3046"/>
    <lineage>
        <taxon>Eukaryota</taxon>
        <taxon>Viridiplantae</taxon>
        <taxon>Chlorophyta</taxon>
        <taxon>core chlorophytes</taxon>
        <taxon>Chlorophyceae</taxon>
        <taxon>CS clade</taxon>
        <taxon>Chlamydomonadales</taxon>
        <taxon>Dunaliellaceae</taxon>
        <taxon>Dunaliella</taxon>
    </lineage>
</organism>
<dbReference type="EMBL" id="MU071047">
    <property type="protein sequence ID" value="KAF5826313.1"/>
    <property type="molecule type" value="Genomic_DNA"/>
</dbReference>
<accession>A0ABQ7FVF1</accession>
<keyword evidence="2" id="KW-1185">Reference proteome</keyword>
<comment type="caution">
    <text evidence="1">The sequence shown here is derived from an EMBL/GenBank/DDBJ whole genome shotgun (WGS) entry which is preliminary data.</text>
</comment>
<evidence type="ECO:0000313" key="2">
    <source>
        <dbReference type="Proteomes" id="UP000815325"/>
    </source>
</evidence>
<sequence>MPRELRVACHAEWGLEWRWLGRSARGTRGWSSTWGSSSAQGSSMNDFLSHSFATNCAPNSMLCGFLHDYLNLSILILLSCLCSSMSVLSPCPLHGIFLVYLIARARCHELFS</sequence>
<name>A0ABQ7FVF1_DUNSA</name>
<evidence type="ECO:0008006" key="3">
    <source>
        <dbReference type="Google" id="ProtNLM"/>
    </source>
</evidence>
<proteinExistence type="predicted"/>